<dbReference type="eggNOG" id="KOG1075">
    <property type="taxonomic scope" value="Eukaryota"/>
</dbReference>
<proteinExistence type="predicted"/>
<dbReference type="EMBL" id="KI517447">
    <property type="protein sequence ID" value="ESQ44499.1"/>
    <property type="molecule type" value="Genomic_DNA"/>
</dbReference>
<name>V4LLA8_EUTSA</name>
<dbReference type="InterPro" id="IPR052929">
    <property type="entry name" value="RNase_H-like_EbsB-rel"/>
</dbReference>
<evidence type="ECO:0000313" key="3">
    <source>
        <dbReference type="Proteomes" id="UP000030689"/>
    </source>
</evidence>
<feature type="domain" description="RNase H type-1" evidence="1">
    <location>
        <begin position="1"/>
        <end position="80"/>
    </location>
</feature>
<dbReference type="Gene3D" id="3.30.420.10">
    <property type="entry name" value="Ribonuclease H-like superfamily/Ribonuclease H"/>
    <property type="match status" value="1"/>
</dbReference>
<dbReference type="InterPro" id="IPR044730">
    <property type="entry name" value="RNase_H-like_dom_plant"/>
</dbReference>
<dbReference type="GO" id="GO:0003676">
    <property type="term" value="F:nucleic acid binding"/>
    <property type="evidence" value="ECO:0007669"/>
    <property type="project" value="InterPro"/>
</dbReference>
<dbReference type="PANTHER" id="PTHR47074">
    <property type="entry name" value="BNAC02G40300D PROTEIN"/>
    <property type="match status" value="1"/>
</dbReference>
<evidence type="ECO:0000313" key="2">
    <source>
        <dbReference type="EMBL" id="ESQ44499.1"/>
    </source>
</evidence>
<organism evidence="2 3">
    <name type="scientific">Eutrema salsugineum</name>
    <name type="common">Saltwater cress</name>
    <name type="synonym">Sisymbrium salsugineum</name>
    <dbReference type="NCBI Taxonomy" id="72664"/>
    <lineage>
        <taxon>Eukaryota</taxon>
        <taxon>Viridiplantae</taxon>
        <taxon>Streptophyta</taxon>
        <taxon>Embryophyta</taxon>
        <taxon>Tracheophyta</taxon>
        <taxon>Spermatophyta</taxon>
        <taxon>Magnoliopsida</taxon>
        <taxon>eudicotyledons</taxon>
        <taxon>Gunneridae</taxon>
        <taxon>Pentapetalae</taxon>
        <taxon>rosids</taxon>
        <taxon>malvids</taxon>
        <taxon>Brassicales</taxon>
        <taxon>Brassicaceae</taxon>
        <taxon>Eutremeae</taxon>
        <taxon>Eutrema</taxon>
    </lineage>
</organism>
<dbReference type="InterPro" id="IPR012337">
    <property type="entry name" value="RNaseH-like_sf"/>
</dbReference>
<dbReference type="SUPFAM" id="SSF53098">
    <property type="entry name" value="Ribonuclease H-like"/>
    <property type="match status" value="1"/>
</dbReference>
<dbReference type="InterPro" id="IPR002156">
    <property type="entry name" value="RNaseH_domain"/>
</dbReference>
<dbReference type="Pfam" id="PF13456">
    <property type="entry name" value="RVT_3"/>
    <property type="match status" value="1"/>
</dbReference>
<accession>V4LLA8</accession>
<protein>
    <recommendedName>
        <fullName evidence="1">RNase H type-1 domain-containing protein</fullName>
    </recommendedName>
</protein>
<dbReference type="GO" id="GO:0004523">
    <property type="term" value="F:RNA-DNA hybrid ribonuclease activity"/>
    <property type="evidence" value="ECO:0007669"/>
    <property type="project" value="InterPro"/>
</dbReference>
<dbReference type="CDD" id="cd06222">
    <property type="entry name" value="RNase_H_like"/>
    <property type="match status" value="1"/>
</dbReference>
<dbReference type="Gramene" id="ESQ44499">
    <property type="protein sequence ID" value="ESQ44499"/>
    <property type="gene ID" value="EUTSA_v10003494mg"/>
</dbReference>
<dbReference type="AlphaFoldDB" id="V4LLA8"/>
<dbReference type="PANTHER" id="PTHR47074:SF11">
    <property type="entry name" value="REVERSE TRANSCRIPTASE-LIKE PROTEIN"/>
    <property type="match status" value="1"/>
</dbReference>
<dbReference type="OMA" id="HCITNGL"/>
<sequence length="90" mass="9702">MAEALAIREAIFDANSRKFSSVLIQSDSLQIIQAINSGSPLSELHGVLGDISKSSVNFSSVSFKFIPRTENIVADSLAQQTLSEFVRNTG</sequence>
<dbReference type="Proteomes" id="UP000030689">
    <property type="component" value="Unassembled WGS sequence"/>
</dbReference>
<keyword evidence="3" id="KW-1185">Reference proteome</keyword>
<evidence type="ECO:0000259" key="1">
    <source>
        <dbReference type="Pfam" id="PF13456"/>
    </source>
</evidence>
<dbReference type="KEGG" id="eus:EUTSA_v10003494mg"/>
<gene>
    <name evidence="2" type="ORF">EUTSA_v10003494mg</name>
</gene>
<reference evidence="2 3" key="1">
    <citation type="journal article" date="2013" name="Front. Plant Sci.">
        <title>The Reference Genome of the Halophytic Plant Eutrema salsugineum.</title>
        <authorList>
            <person name="Yang R."/>
            <person name="Jarvis D.E."/>
            <person name="Chen H."/>
            <person name="Beilstein M.A."/>
            <person name="Grimwood J."/>
            <person name="Jenkins J."/>
            <person name="Shu S."/>
            <person name="Prochnik S."/>
            <person name="Xin M."/>
            <person name="Ma C."/>
            <person name="Schmutz J."/>
            <person name="Wing R.A."/>
            <person name="Mitchell-Olds T."/>
            <person name="Schumaker K.S."/>
            <person name="Wang X."/>
        </authorList>
    </citation>
    <scope>NUCLEOTIDE SEQUENCE [LARGE SCALE GENOMIC DNA]</scope>
</reference>
<dbReference type="InterPro" id="IPR036397">
    <property type="entry name" value="RNaseH_sf"/>
</dbReference>